<dbReference type="Proteomes" id="UP000594464">
    <property type="component" value="Chromosome"/>
</dbReference>
<proteinExistence type="predicted"/>
<dbReference type="SUPFAM" id="SSF54427">
    <property type="entry name" value="NTF2-like"/>
    <property type="match status" value="1"/>
</dbReference>
<sequence length="137" mass="15560">MRVDPTIEKEIKVILDRLLALYVKADPDALLDIFSDEPDVTIIGTKTDSKYIGLENIKSRFKQIFDLTENISEFNYENLMVSGAESIAWISADINIKISAPDGTIKVFARLTAVFQRLDSEWKISQLHYSMPATFVE</sequence>
<dbReference type="Pfam" id="PF13474">
    <property type="entry name" value="SnoaL_3"/>
    <property type="match status" value="1"/>
</dbReference>
<accession>A0A7T0C2B4</accession>
<feature type="domain" description="SnoaL-like" evidence="1">
    <location>
        <begin position="12"/>
        <end position="133"/>
    </location>
</feature>
<gene>
    <name evidence="2" type="ORF">G3M78_07605</name>
</gene>
<dbReference type="KEGG" id="nva:G3M78_07605"/>
<dbReference type="Gene3D" id="3.10.450.50">
    <property type="match status" value="1"/>
</dbReference>
<dbReference type="EMBL" id="CP048620">
    <property type="protein sequence ID" value="QPJ65259.1"/>
    <property type="molecule type" value="Genomic_DNA"/>
</dbReference>
<name>A0A7T0C2B4_9BACT</name>
<evidence type="ECO:0000259" key="1">
    <source>
        <dbReference type="Pfam" id="PF13474"/>
    </source>
</evidence>
<dbReference type="InterPro" id="IPR032710">
    <property type="entry name" value="NTF2-like_dom_sf"/>
</dbReference>
<organism evidence="2 3">
    <name type="scientific">Candidatus Nitrohelix vancouverensis</name>
    <dbReference type="NCBI Taxonomy" id="2705534"/>
    <lineage>
        <taxon>Bacteria</taxon>
        <taxon>Pseudomonadati</taxon>
        <taxon>Nitrospinota/Tectimicrobiota group</taxon>
        <taxon>Nitrospinota</taxon>
        <taxon>Nitrospinia</taxon>
        <taxon>Nitrospinales</taxon>
        <taxon>Nitrospinaceae</taxon>
        <taxon>Candidatus Nitrohelix</taxon>
    </lineage>
</organism>
<dbReference type="InterPro" id="IPR037401">
    <property type="entry name" value="SnoaL-like"/>
</dbReference>
<dbReference type="AlphaFoldDB" id="A0A7T0C2B4"/>
<protein>
    <submittedName>
        <fullName evidence="2">Nuclear transport factor 2 family protein</fullName>
    </submittedName>
</protein>
<evidence type="ECO:0000313" key="2">
    <source>
        <dbReference type="EMBL" id="QPJ65259.1"/>
    </source>
</evidence>
<evidence type="ECO:0000313" key="3">
    <source>
        <dbReference type="Proteomes" id="UP000594464"/>
    </source>
</evidence>
<reference evidence="3" key="1">
    <citation type="submission" date="2020-02" db="EMBL/GenBank/DDBJ databases">
        <title>Genomic and physiological characterization of two novel Nitrospinaceae genera.</title>
        <authorList>
            <person name="Mueller A.J."/>
            <person name="Jung M.-Y."/>
            <person name="Strachan C.R."/>
            <person name="Herbold C.W."/>
            <person name="Kirkegaard R.H."/>
            <person name="Daims H."/>
        </authorList>
    </citation>
    <scope>NUCLEOTIDE SEQUENCE [LARGE SCALE GENOMIC DNA]</scope>
</reference>